<feature type="transmembrane region" description="Helical" evidence="3">
    <location>
        <begin position="7"/>
        <end position="25"/>
    </location>
</feature>
<dbReference type="RefSeq" id="WP_114788992.1">
    <property type="nucleotide sequence ID" value="NZ_CP139960.1"/>
</dbReference>
<feature type="domain" description="CusB-like beta-barrel" evidence="4">
    <location>
        <begin position="206"/>
        <end position="277"/>
    </location>
</feature>
<dbReference type="InterPro" id="IPR006143">
    <property type="entry name" value="RND_pump_MFP"/>
</dbReference>
<evidence type="ECO:0000256" key="3">
    <source>
        <dbReference type="SAM" id="Phobius"/>
    </source>
</evidence>
<evidence type="ECO:0000256" key="2">
    <source>
        <dbReference type="SAM" id="Coils"/>
    </source>
</evidence>
<protein>
    <submittedName>
        <fullName evidence="7">Efflux RND transporter periplasmic adaptor subunit</fullName>
    </submittedName>
</protein>
<reference evidence="7 8" key="1">
    <citation type="submission" date="2023-12" db="EMBL/GenBank/DDBJ databases">
        <title>Genome sequencing and assembly of bacterial species from a model synthetic community.</title>
        <authorList>
            <person name="Hogle S.L."/>
        </authorList>
    </citation>
    <scope>NUCLEOTIDE SEQUENCE [LARGE SCALE GENOMIC DNA]</scope>
    <source>
        <strain evidence="7 8">HAMBI_3031</strain>
    </source>
</reference>
<evidence type="ECO:0000256" key="1">
    <source>
        <dbReference type="ARBA" id="ARBA00009477"/>
    </source>
</evidence>
<keyword evidence="3" id="KW-0472">Membrane</keyword>
<keyword evidence="8" id="KW-1185">Reference proteome</keyword>
<feature type="domain" description="YknX-like C-terminal permuted SH3-like" evidence="6">
    <location>
        <begin position="286"/>
        <end position="352"/>
    </location>
</feature>
<dbReference type="SUPFAM" id="SSF111369">
    <property type="entry name" value="HlyD-like secretion proteins"/>
    <property type="match status" value="1"/>
</dbReference>
<dbReference type="Gene3D" id="2.40.50.100">
    <property type="match status" value="1"/>
</dbReference>
<dbReference type="Pfam" id="PF25989">
    <property type="entry name" value="YknX_C"/>
    <property type="match status" value="1"/>
</dbReference>
<dbReference type="PANTHER" id="PTHR30469">
    <property type="entry name" value="MULTIDRUG RESISTANCE PROTEIN MDTA"/>
    <property type="match status" value="1"/>
</dbReference>
<dbReference type="InterPro" id="IPR058637">
    <property type="entry name" value="YknX-like_C"/>
</dbReference>
<dbReference type="InterPro" id="IPR058647">
    <property type="entry name" value="BSH_CzcB-like"/>
</dbReference>
<dbReference type="PANTHER" id="PTHR30469:SF15">
    <property type="entry name" value="HLYD FAMILY OF SECRETION PROTEINS"/>
    <property type="match status" value="1"/>
</dbReference>
<accession>A0ABZ0W8F6</accession>
<comment type="similarity">
    <text evidence="1">Belongs to the membrane fusion protein (MFP) (TC 8.A.1) family.</text>
</comment>
<evidence type="ECO:0000259" key="6">
    <source>
        <dbReference type="Pfam" id="PF25989"/>
    </source>
</evidence>
<feature type="coiled-coil region" evidence="2">
    <location>
        <begin position="113"/>
        <end position="164"/>
    </location>
</feature>
<dbReference type="Proteomes" id="UP001325680">
    <property type="component" value="Chromosome"/>
</dbReference>
<evidence type="ECO:0000259" key="4">
    <source>
        <dbReference type="Pfam" id="PF25954"/>
    </source>
</evidence>
<dbReference type="Gene3D" id="2.40.30.170">
    <property type="match status" value="1"/>
</dbReference>
<proteinExistence type="inferred from homology"/>
<keyword evidence="3" id="KW-1133">Transmembrane helix</keyword>
<dbReference type="Gene3D" id="2.40.420.20">
    <property type="match status" value="1"/>
</dbReference>
<feature type="domain" description="CzcB-like barrel-sandwich hybrid" evidence="5">
    <location>
        <begin position="77"/>
        <end position="200"/>
    </location>
</feature>
<organism evidence="7 8">
    <name type="scientific">Niabella yanshanensis</name>
    <dbReference type="NCBI Taxonomy" id="577386"/>
    <lineage>
        <taxon>Bacteria</taxon>
        <taxon>Pseudomonadati</taxon>
        <taxon>Bacteroidota</taxon>
        <taxon>Chitinophagia</taxon>
        <taxon>Chitinophagales</taxon>
        <taxon>Chitinophagaceae</taxon>
        <taxon>Niabella</taxon>
    </lineage>
</organism>
<gene>
    <name evidence="7" type="ORF">U0035_05295</name>
</gene>
<evidence type="ECO:0000259" key="5">
    <source>
        <dbReference type="Pfam" id="PF25973"/>
    </source>
</evidence>
<evidence type="ECO:0000313" key="8">
    <source>
        <dbReference type="Proteomes" id="UP001325680"/>
    </source>
</evidence>
<dbReference type="EMBL" id="CP139960">
    <property type="protein sequence ID" value="WQD39560.1"/>
    <property type="molecule type" value="Genomic_DNA"/>
</dbReference>
<dbReference type="InterPro" id="IPR058792">
    <property type="entry name" value="Beta-barrel_RND_2"/>
</dbReference>
<name>A0ABZ0W8F6_9BACT</name>
<dbReference type="Gene3D" id="1.10.287.470">
    <property type="entry name" value="Helix hairpin bin"/>
    <property type="match status" value="1"/>
</dbReference>
<dbReference type="NCBIfam" id="TIGR01730">
    <property type="entry name" value="RND_mfp"/>
    <property type="match status" value="1"/>
</dbReference>
<sequence>MKKSTRIIITILAVVGILALIAYVLTNNKKKNEAKTAVVAEANSAIAVKIDTVKTADLNIDFNANGIFAAGQEINFAAETAGRVISVLVDEGSYVRKGQTLAVIKTDNLDVDVQNANEVYQNALKDKERYESALKTGGVTQQQVDQAELSLKNAAARVRQARIKVTDANIRASINGIVNKRMIEPGSVLSPGTQLFEIVDVSKLTLDVAVSEQQVANLHIGDVVDIAASVFPDKKFVGKIEFIAPKADANLNFPVKIAIANNAGQSLKAGMYGSAHFVFAQQAPAILIPRAAFVGSVSSNEIFTVKEGKAVLRKVVAGRIFGDKVEVLEGLAVNEQVIVTGQINLVNGSPVSIIK</sequence>
<dbReference type="Pfam" id="PF25954">
    <property type="entry name" value="Beta-barrel_RND_2"/>
    <property type="match status" value="1"/>
</dbReference>
<evidence type="ECO:0000313" key="7">
    <source>
        <dbReference type="EMBL" id="WQD39560.1"/>
    </source>
</evidence>
<keyword evidence="2" id="KW-0175">Coiled coil</keyword>
<dbReference type="Pfam" id="PF25973">
    <property type="entry name" value="BSH_CzcB"/>
    <property type="match status" value="1"/>
</dbReference>
<keyword evidence="3" id="KW-0812">Transmembrane</keyword>